<reference evidence="1" key="1">
    <citation type="submission" date="2020-02" db="EMBL/GenBank/DDBJ databases">
        <title>Genome sequencing of the panga catfish, Pangasius djambal.</title>
        <authorList>
            <person name="Wen M."/>
            <person name="Zahm M."/>
            <person name="Roques C."/>
            <person name="Cabau C."/>
            <person name="Klopp C."/>
            <person name="Donnadieu C."/>
            <person name="Jouanno E."/>
            <person name="Avarre J.-C."/>
            <person name="Campet M."/>
            <person name="Ha T."/>
            <person name="Dugue R."/>
            <person name="Lampietro C."/>
            <person name="Louis A."/>
            <person name="Herpin A."/>
            <person name="Echchiki A."/>
            <person name="Berthelot C."/>
            <person name="Parey E."/>
            <person name="Roest-Crollius H."/>
            <person name="Braasch I."/>
            <person name="Postlethwait J.H."/>
            <person name="Bobe J."/>
            <person name="Montfort J."/>
            <person name="Bouchez O."/>
            <person name="Begum T."/>
            <person name="Schartl M."/>
            <person name="Gustiano R."/>
            <person name="Guiguen Y."/>
        </authorList>
    </citation>
    <scope>NUCLEOTIDE SEQUENCE</scope>
    <source>
        <strain evidence="1">Pdj_M5554</strain>
    </source>
</reference>
<evidence type="ECO:0000313" key="1">
    <source>
        <dbReference type="EMBL" id="MCJ8750007.1"/>
    </source>
</evidence>
<gene>
    <name evidence="1" type="ORF">PDJAM_G00194390</name>
</gene>
<evidence type="ECO:0000313" key="2">
    <source>
        <dbReference type="Proteomes" id="UP000830395"/>
    </source>
</evidence>
<accession>A0ACC5ZQZ2</accession>
<dbReference type="Proteomes" id="UP000830395">
    <property type="component" value="Chromosome 30"/>
</dbReference>
<dbReference type="EMBL" id="CM041004">
    <property type="protein sequence ID" value="MCJ8750007.1"/>
    <property type="molecule type" value="Genomic_DNA"/>
</dbReference>
<organism evidence="1 2">
    <name type="scientific">Pangasius djambal</name>
    <dbReference type="NCBI Taxonomy" id="1691987"/>
    <lineage>
        <taxon>Eukaryota</taxon>
        <taxon>Metazoa</taxon>
        <taxon>Chordata</taxon>
        <taxon>Craniata</taxon>
        <taxon>Vertebrata</taxon>
        <taxon>Euteleostomi</taxon>
        <taxon>Actinopterygii</taxon>
        <taxon>Neopterygii</taxon>
        <taxon>Teleostei</taxon>
        <taxon>Ostariophysi</taxon>
        <taxon>Siluriformes</taxon>
        <taxon>Pangasiidae</taxon>
        <taxon>Pangasius</taxon>
    </lineage>
</organism>
<keyword evidence="2" id="KW-1185">Reference proteome</keyword>
<sequence length="85" mass="9642">MSVAGLWRSYQGLMAKKPWTVQIITAGSLMGVGDIISQQLIERRGLTKHSIRRTSKMMSMGFFFVASQCLFLLYAMVHPRMCGRK</sequence>
<proteinExistence type="predicted"/>
<protein>
    <submittedName>
        <fullName evidence="1">Uncharacterized protein</fullName>
    </submittedName>
</protein>
<name>A0ACC5ZQZ2_9TELE</name>
<comment type="caution">
    <text evidence="1">The sequence shown here is derived from an EMBL/GenBank/DDBJ whole genome shotgun (WGS) entry which is preliminary data.</text>
</comment>